<dbReference type="EMBL" id="CACRUF010000014">
    <property type="protein sequence ID" value="VYT81725.1"/>
    <property type="molecule type" value="Genomic_DNA"/>
</dbReference>
<dbReference type="Gene3D" id="3.30.2310.20">
    <property type="entry name" value="RelE-like"/>
    <property type="match status" value="1"/>
</dbReference>
<accession>A0A6N2ZQ91</accession>
<dbReference type="InterPro" id="IPR007712">
    <property type="entry name" value="RelE/ParE_toxin"/>
</dbReference>
<gene>
    <name evidence="2" type="ORF">VDLFYP95_00792</name>
</gene>
<sequence>MRYTIILTPTAKSDIVSLKISLVQQLIDQAVIRKELELIYEKISSLTVFPERYPIVNSKTKFRKLSYKKYLILYKLINNYIYIIYIRPSRMNILQELQDK</sequence>
<keyword evidence="1" id="KW-1277">Toxin-antitoxin system</keyword>
<organism evidence="2">
    <name type="scientific">Veillonella dispar</name>
    <dbReference type="NCBI Taxonomy" id="39778"/>
    <lineage>
        <taxon>Bacteria</taxon>
        <taxon>Bacillati</taxon>
        <taxon>Bacillota</taxon>
        <taxon>Negativicutes</taxon>
        <taxon>Veillonellales</taxon>
        <taxon>Veillonellaceae</taxon>
        <taxon>Veillonella</taxon>
    </lineage>
</organism>
<protein>
    <submittedName>
        <fullName evidence="2">Plasmid stabilisation system protein</fullName>
    </submittedName>
</protein>
<evidence type="ECO:0000313" key="2">
    <source>
        <dbReference type="EMBL" id="VYT81725.1"/>
    </source>
</evidence>
<reference evidence="2" key="1">
    <citation type="submission" date="2019-11" db="EMBL/GenBank/DDBJ databases">
        <authorList>
            <person name="Feng L."/>
        </authorList>
    </citation>
    <scope>NUCLEOTIDE SEQUENCE</scope>
    <source>
        <strain evidence="2">VdisparLFYP95</strain>
    </source>
</reference>
<dbReference type="InterPro" id="IPR035093">
    <property type="entry name" value="RelE/ParE_toxin_dom_sf"/>
</dbReference>
<name>A0A6N2ZQ91_9FIRM</name>
<dbReference type="Pfam" id="PF05016">
    <property type="entry name" value="ParE_toxin"/>
    <property type="match status" value="1"/>
</dbReference>
<dbReference type="RefSeq" id="WP_156719189.1">
    <property type="nucleotide sequence ID" value="NZ_CACRUF010000014.1"/>
</dbReference>
<dbReference type="AlphaFoldDB" id="A0A6N2ZQ91"/>
<proteinExistence type="predicted"/>
<evidence type="ECO:0000256" key="1">
    <source>
        <dbReference type="ARBA" id="ARBA00022649"/>
    </source>
</evidence>